<dbReference type="Gene3D" id="1.10.510.10">
    <property type="entry name" value="Transferase(Phosphotransferase) domain 1"/>
    <property type="match status" value="1"/>
</dbReference>
<evidence type="ECO:0000256" key="7">
    <source>
        <dbReference type="SAM" id="MobiDB-lite"/>
    </source>
</evidence>
<dbReference type="Pfam" id="PF00400">
    <property type="entry name" value="WD40"/>
    <property type="match status" value="2"/>
</dbReference>
<dbReference type="InterPro" id="IPR045269">
    <property type="entry name" value="Atg1-like"/>
</dbReference>
<evidence type="ECO:0000256" key="3">
    <source>
        <dbReference type="ARBA" id="ARBA00022737"/>
    </source>
</evidence>
<dbReference type="PANTHER" id="PTHR24348:SF68">
    <property type="entry name" value="SERINE_THREONINE-PROTEIN KINASE ATG1C"/>
    <property type="match status" value="1"/>
</dbReference>
<sequence length="476" mass="53610">MDPHQSPDLLEHFKLDAIVTAECTTHIEYKTDRARGIRKEKVEKRWYRTQCIGRGAFGIVWLEVKKENDGVEKRAVKMVDKNGMQRLRVDYKKELLALSKFSKLQYEQEGVLVKFFGWFEDSSDLFLSMEYFELGDLEQHIKESLTEDDVKDITTDVLNGLRIMHSENFAHRDLKPSNIFVVQKPPASNWWVKIGDFGFSKRVQDDRTAFRTQVGTPDYEAPEIRGCVDTDEPTSEYDNAVDMWSMGCVIYKIATQKVPFLTSGAIFKFCHGILPFPEQLLLAKISTDGMEFVKTLIAPNPRDRLSAASALEALWLSQRRRNTILKTEESSEHHVSTIAQTIKFESGSPNETEMSLRAKEKATGVAYSHKGLTGVTDGVLEENRDKGMALFQTSDDETRKLEPVQSNTSSSLDSELASGSNDQTVRLWDSTTGEALNTLKGHSSWVSSVAFSPDGKLVASGSGDQTVKLWGSIREP</sequence>
<dbReference type="PANTHER" id="PTHR24348">
    <property type="entry name" value="SERINE/THREONINE-PROTEIN KINASE UNC-51-RELATED"/>
    <property type="match status" value="1"/>
</dbReference>
<dbReference type="GO" id="GO:0034045">
    <property type="term" value="C:phagophore assembly site membrane"/>
    <property type="evidence" value="ECO:0007669"/>
    <property type="project" value="UniProtKB-SubCell"/>
</dbReference>
<protein>
    <recommendedName>
        <fullName evidence="5">Autophagy-related protein 1</fullName>
    </recommendedName>
</protein>
<evidence type="ECO:0000256" key="6">
    <source>
        <dbReference type="PROSITE-ProRule" id="PRU00221"/>
    </source>
</evidence>
<dbReference type="InterPro" id="IPR015943">
    <property type="entry name" value="WD40/YVTN_repeat-like_dom_sf"/>
</dbReference>
<dbReference type="GO" id="GO:0006914">
    <property type="term" value="P:autophagy"/>
    <property type="evidence" value="ECO:0007669"/>
    <property type="project" value="UniProtKB-KW"/>
</dbReference>
<reference evidence="9" key="1">
    <citation type="submission" date="2021-03" db="EMBL/GenBank/DDBJ databases">
        <title>Comparative genomics and phylogenomic investigation of the class Geoglossomycetes provide insights into ecological specialization and systematics.</title>
        <authorList>
            <person name="Melie T."/>
            <person name="Pirro S."/>
            <person name="Miller A.N."/>
            <person name="Quandt A."/>
        </authorList>
    </citation>
    <scope>NUCLEOTIDE SEQUENCE</scope>
    <source>
        <strain evidence="9">GBOQ0MN5Z8</strain>
    </source>
</reference>
<evidence type="ECO:0000259" key="8">
    <source>
        <dbReference type="PROSITE" id="PS50011"/>
    </source>
</evidence>
<evidence type="ECO:0000256" key="2">
    <source>
        <dbReference type="ARBA" id="ARBA00022574"/>
    </source>
</evidence>
<evidence type="ECO:0000313" key="9">
    <source>
        <dbReference type="EMBL" id="KAH0536531.1"/>
    </source>
</evidence>
<dbReference type="GO" id="GO:0005524">
    <property type="term" value="F:ATP binding"/>
    <property type="evidence" value="ECO:0007669"/>
    <property type="project" value="InterPro"/>
</dbReference>
<evidence type="ECO:0000313" key="10">
    <source>
        <dbReference type="Proteomes" id="UP000698800"/>
    </source>
</evidence>
<dbReference type="GO" id="GO:0010506">
    <property type="term" value="P:regulation of autophagy"/>
    <property type="evidence" value="ECO:0007669"/>
    <property type="project" value="InterPro"/>
</dbReference>
<dbReference type="InterPro" id="IPR036322">
    <property type="entry name" value="WD40_repeat_dom_sf"/>
</dbReference>
<dbReference type="PROSITE" id="PS50082">
    <property type="entry name" value="WD_REPEATS_2"/>
    <property type="match status" value="2"/>
</dbReference>
<dbReference type="PROSITE" id="PS50011">
    <property type="entry name" value="PROTEIN_KINASE_DOM"/>
    <property type="match status" value="1"/>
</dbReference>
<keyword evidence="2 6" id="KW-0853">WD repeat</keyword>
<dbReference type="PROSITE" id="PS50294">
    <property type="entry name" value="WD_REPEATS_REGION"/>
    <property type="match status" value="1"/>
</dbReference>
<keyword evidence="3" id="KW-0677">Repeat</keyword>
<feature type="repeat" description="WD" evidence="6">
    <location>
        <begin position="416"/>
        <end position="438"/>
    </location>
</feature>
<dbReference type="PROSITE" id="PS00678">
    <property type="entry name" value="WD_REPEATS_1"/>
    <property type="match status" value="1"/>
</dbReference>
<dbReference type="SMART" id="SM00220">
    <property type="entry name" value="S_TKc"/>
    <property type="match status" value="1"/>
</dbReference>
<evidence type="ECO:0000256" key="4">
    <source>
        <dbReference type="ARBA" id="ARBA00023006"/>
    </source>
</evidence>
<dbReference type="OrthoDB" id="10252171at2759"/>
<comment type="caution">
    <text evidence="9">The sequence shown here is derived from an EMBL/GenBank/DDBJ whole genome shotgun (WGS) entry which is preliminary data.</text>
</comment>
<gene>
    <name evidence="9" type="ORF">FGG08_006604</name>
</gene>
<evidence type="ECO:0000256" key="1">
    <source>
        <dbReference type="ARBA" id="ARBA00004623"/>
    </source>
</evidence>
<feature type="repeat" description="WD" evidence="6">
    <location>
        <begin position="439"/>
        <end position="470"/>
    </location>
</feature>
<feature type="compositionally biased region" description="Low complexity" evidence="7">
    <location>
        <begin position="406"/>
        <end position="420"/>
    </location>
</feature>
<dbReference type="Gene3D" id="2.130.10.10">
    <property type="entry name" value="YVTN repeat-like/Quinoprotein amine dehydrogenase"/>
    <property type="match status" value="1"/>
</dbReference>
<comment type="subcellular location">
    <subcellularLocation>
        <location evidence="1">Preautophagosomal structure membrane</location>
        <topology evidence="1">Peripheral membrane protein</topology>
    </subcellularLocation>
</comment>
<dbReference type="InterPro" id="IPR019775">
    <property type="entry name" value="WD40_repeat_CS"/>
</dbReference>
<dbReference type="InterPro" id="IPR000719">
    <property type="entry name" value="Prot_kinase_dom"/>
</dbReference>
<dbReference type="InterPro" id="IPR001680">
    <property type="entry name" value="WD40_rpt"/>
</dbReference>
<dbReference type="AlphaFoldDB" id="A0A9P8KUT4"/>
<accession>A0A9P8KUT4</accession>
<dbReference type="SUPFAM" id="SSF56112">
    <property type="entry name" value="Protein kinase-like (PK-like)"/>
    <property type="match status" value="1"/>
</dbReference>
<dbReference type="Proteomes" id="UP000698800">
    <property type="component" value="Unassembled WGS sequence"/>
</dbReference>
<feature type="region of interest" description="Disordered" evidence="7">
    <location>
        <begin position="392"/>
        <end position="424"/>
    </location>
</feature>
<keyword evidence="4" id="KW-0072">Autophagy</keyword>
<dbReference type="GO" id="GO:0004674">
    <property type="term" value="F:protein serine/threonine kinase activity"/>
    <property type="evidence" value="ECO:0007669"/>
    <property type="project" value="InterPro"/>
</dbReference>
<dbReference type="InterPro" id="IPR008271">
    <property type="entry name" value="Ser/Thr_kinase_AS"/>
</dbReference>
<dbReference type="PROSITE" id="PS00108">
    <property type="entry name" value="PROTEIN_KINASE_ST"/>
    <property type="match status" value="1"/>
</dbReference>
<dbReference type="InterPro" id="IPR011009">
    <property type="entry name" value="Kinase-like_dom_sf"/>
</dbReference>
<feature type="domain" description="Protein kinase" evidence="8">
    <location>
        <begin position="46"/>
        <end position="316"/>
    </location>
</feature>
<dbReference type="Pfam" id="PF00069">
    <property type="entry name" value="Pkinase"/>
    <property type="match status" value="1"/>
</dbReference>
<dbReference type="SUPFAM" id="SSF50978">
    <property type="entry name" value="WD40 repeat-like"/>
    <property type="match status" value="1"/>
</dbReference>
<name>A0A9P8KUT4_9PEZI</name>
<evidence type="ECO:0000256" key="5">
    <source>
        <dbReference type="ARBA" id="ARBA00030237"/>
    </source>
</evidence>
<dbReference type="Gene3D" id="3.30.200.20">
    <property type="entry name" value="Phosphorylase Kinase, domain 1"/>
    <property type="match status" value="1"/>
</dbReference>
<dbReference type="SMART" id="SM00320">
    <property type="entry name" value="WD40"/>
    <property type="match status" value="2"/>
</dbReference>
<organism evidence="9 10">
    <name type="scientific">Glutinoglossum americanum</name>
    <dbReference type="NCBI Taxonomy" id="1670608"/>
    <lineage>
        <taxon>Eukaryota</taxon>
        <taxon>Fungi</taxon>
        <taxon>Dikarya</taxon>
        <taxon>Ascomycota</taxon>
        <taxon>Pezizomycotina</taxon>
        <taxon>Geoglossomycetes</taxon>
        <taxon>Geoglossales</taxon>
        <taxon>Geoglossaceae</taxon>
        <taxon>Glutinoglossum</taxon>
    </lineage>
</organism>
<proteinExistence type="predicted"/>
<keyword evidence="10" id="KW-1185">Reference proteome</keyword>
<dbReference type="EMBL" id="JAGHQL010000199">
    <property type="protein sequence ID" value="KAH0536531.1"/>
    <property type="molecule type" value="Genomic_DNA"/>
</dbReference>